<dbReference type="GO" id="GO:0004518">
    <property type="term" value="F:nuclease activity"/>
    <property type="evidence" value="ECO:0007669"/>
    <property type="project" value="TreeGrafter"/>
</dbReference>
<sequence>MHGLRRYSIASSTGSLTDDLALASSLASHDGGYAYGAHPDHSMRSSFSDVDPGSPYVGLSRSITPALVHVPPSPTPSTGTTLPGALGGTGRTRARAFSFLSVAGQPAAPSISAPSPATGDTPFVGGAYDFALAADELDPSDDEDDDEAGHEMRALGAGGAVGSKMSAASSYRMRFQPLEAHELAWMAASAAAITGLTVAAAVLAFVGGGLGRVSSSGVTSSIDSFARTDHSQTIDWAGGMIDWSSPAYTSSNAFTAHVQWVSIDCYSGSDLNLPEKVLHLADLTAPRLGTRDRDDEPWAFESRDFLRSLVVGKEVSFSISYTVPSDSNPSQPLEFGIVYVVNPTDGSEVDVAAELVRSGWAKVRDSSKRDQAHGDSEDGQAVAQRRAYLRDLEEEAKIVGTRSIAANEMNVLPDDVEPGEDDNRVEEELLRSRARAKVAKMEVDHPLVFPTKPILPSTHQLVSTATPPLSANIAQPSDFGDASTKGSSSTDSAERGGGPASFKAAEEIHSLHSWMMTRYDTLGL</sequence>
<dbReference type="GO" id="GO:0005829">
    <property type="term" value="C:cytosol"/>
    <property type="evidence" value="ECO:0007669"/>
    <property type="project" value="TreeGrafter"/>
</dbReference>
<dbReference type="Gene3D" id="2.40.50.90">
    <property type="match status" value="1"/>
</dbReference>
<protein>
    <recommendedName>
        <fullName evidence="3">TNase-like domain-containing protein</fullName>
    </recommendedName>
</protein>
<dbReference type="InterPro" id="IPR035437">
    <property type="entry name" value="SNase_OB-fold_sf"/>
</dbReference>
<evidence type="ECO:0000313" key="5">
    <source>
        <dbReference type="Proteomes" id="UP000321518"/>
    </source>
</evidence>
<accession>A0A511KQQ7</accession>
<dbReference type="OrthoDB" id="10023235at2759"/>
<evidence type="ECO:0000256" key="2">
    <source>
        <dbReference type="SAM" id="Phobius"/>
    </source>
</evidence>
<feature type="domain" description="TNase-like" evidence="3">
    <location>
        <begin position="252"/>
        <end position="407"/>
    </location>
</feature>
<dbReference type="SUPFAM" id="SSF50199">
    <property type="entry name" value="Staphylococcal nuclease"/>
    <property type="match status" value="1"/>
</dbReference>
<feature type="transmembrane region" description="Helical" evidence="2">
    <location>
        <begin position="183"/>
        <end position="206"/>
    </location>
</feature>
<feature type="region of interest" description="Disordered" evidence="1">
    <location>
        <begin position="469"/>
        <end position="501"/>
    </location>
</feature>
<dbReference type="Proteomes" id="UP000321518">
    <property type="component" value="Unassembled WGS sequence"/>
</dbReference>
<organism evidence="4 5">
    <name type="scientific">Rhodotorula toruloides</name>
    <name type="common">Yeast</name>
    <name type="synonym">Rhodosporidium toruloides</name>
    <dbReference type="NCBI Taxonomy" id="5286"/>
    <lineage>
        <taxon>Eukaryota</taxon>
        <taxon>Fungi</taxon>
        <taxon>Dikarya</taxon>
        <taxon>Basidiomycota</taxon>
        <taxon>Pucciniomycotina</taxon>
        <taxon>Microbotryomycetes</taxon>
        <taxon>Sporidiobolales</taxon>
        <taxon>Sporidiobolaceae</taxon>
        <taxon>Rhodotorula</taxon>
    </lineage>
</organism>
<keyword evidence="2" id="KW-1133">Transmembrane helix</keyword>
<dbReference type="GO" id="GO:0003723">
    <property type="term" value="F:RNA binding"/>
    <property type="evidence" value="ECO:0007669"/>
    <property type="project" value="TreeGrafter"/>
</dbReference>
<comment type="caution">
    <text evidence="4">The sequence shown here is derived from an EMBL/GenBank/DDBJ whole genome shotgun (WGS) entry which is preliminary data.</text>
</comment>
<dbReference type="EMBL" id="BJWK01000024">
    <property type="protein sequence ID" value="GEM12707.1"/>
    <property type="molecule type" value="Genomic_DNA"/>
</dbReference>
<name>A0A511KQQ7_RHOTO</name>
<evidence type="ECO:0000256" key="1">
    <source>
        <dbReference type="SAM" id="MobiDB-lite"/>
    </source>
</evidence>
<keyword evidence="2" id="KW-0812">Transmembrane</keyword>
<dbReference type="GO" id="GO:0006402">
    <property type="term" value="P:mRNA catabolic process"/>
    <property type="evidence" value="ECO:0007669"/>
    <property type="project" value="TreeGrafter"/>
</dbReference>
<dbReference type="AlphaFoldDB" id="A0A511KQQ7"/>
<reference evidence="4 5" key="1">
    <citation type="submission" date="2019-07" db="EMBL/GenBank/DDBJ databases">
        <title>Rhodotorula toruloides NBRC10032 genome sequencing.</title>
        <authorList>
            <person name="Shida Y."/>
            <person name="Takaku H."/>
            <person name="Ogasawara W."/>
            <person name="Mori K."/>
        </authorList>
    </citation>
    <scope>NUCLEOTIDE SEQUENCE [LARGE SCALE GENOMIC DNA]</scope>
    <source>
        <strain evidence="4 5">NBRC10032</strain>
    </source>
</reference>
<evidence type="ECO:0000313" key="4">
    <source>
        <dbReference type="EMBL" id="GEM12707.1"/>
    </source>
</evidence>
<keyword evidence="2" id="KW-0472">Membrane</keyword>
<gene>
    <name evidence="4" type="ORF">Rt10032_c24g6724</name>
</gene>
<dbReference type="SMART" id="SM00318">
    <property type="entry name" value="SNc"/>
    <property type="match status" value="1"/>
</dbReference>
<dbReference type="PANTHER" id="PTHR12302">
    <property type="entry name" value="EBNA2 BINDING PROTEIN P100"/>
    <property type="match status" value="1"/>
</dbReference>
<dbReference type="GO" id="GO:0005634">
    <property type="term" value="C:nucleus"/>
    <property type="evidence" value="ECO:0007669"/>
    <property type="project" value="TreeGrafter"/>
</dbReference>
<dbReference type="InterPro" id="IPR016071">
    <property type="entry name" value="Staphylococal_nuclease_OB-fold"/>
</dbReference>
<evidence type="ECO:0000259" key="3">
    <source>
        <dbReference type="SMART" id="SM00318"/>
    </source>
</evidence>
<dbReference type="PANTHER" id="PTHR12302:SF2">
    <property type="entry name" value="STAPHYLOCOCCAL NUCLEASE DOMAIN-CONTAINING PROTEIN 1"/>
    <property type="match status" value="1"/>
</dbReference>
<proteinExistence type="predicted"/>